<protein>
    <submittedName>
        <fullName evidence="1">Uncharacterized protein</fullName>
    </submittedName>
</protein>
<dbReference type="AlphaFoldDB" id="A0A833JFK3"/>
<organism evidence="1 2">
    <name type="scientific">Fluviispira multicolorata</name>
    <dbReference type="NCBI Taxonomy" id="2654512"/>
    <lineage>
        <taxon>Bacteria</taxon>
        <taxon>Pseudomonadati</taxon>
        <taxon>Bdellovibrionota</taxon>
        <taxon>Oligoflexia</taxon>
        <taxon>Silvanigrellales</taxon>
        <taxon>Silvanigrellaceae</taxon>
        <taxon>Fluviispira</taxon>
    </lineage>
</organism>
<proteinExistence type="predicted"/>
<sequence>MNQIFKILIIIFFNLWNFNSYAIYYSSNRFTNSGDPKYIGLAGSSAASKNVSFSYYNNPSIIGLQEEGFDPTFILYQGTDNSPAVQNSIPSDPNNIIGIGLGISYKINDKIGLAVALLNEKEGFSSQLQNDTVHVSTNFLNLNVGYKLNDNLNIGLGISQAGKVLERDNNTGSYSTNFFGYRIIFASTWLVREGLLFNFIYYPKTILSKSNGNEDISFIEPGKLQIGGLYAPNIQINYFSIVNIMSQLQLFYFNIKEVVYTPYSLLNENSLNTLFLNKTLADDDAKYTLSARLVPKIGLQMIKEYSKIYNYEILLGTYLEPSNRHNTSFRPHFTFGLMSKLNYINLGFSTDFGYSDSNFKNYFLLCLSLGINFDAFI</sequence>
<dbReference type="RefSeq" id="WP_152211524.1">
    <property type="nucleotide sequence ID" value="NZ_WFLN01000004.1"/>
</dbReference>
<evidence type="ECO:0000313" key="1">
    <source>
        <dbReference type="EMBL" id="KAB8033438.1"/>
    </source>
</evidence>
<dbReference type="EMBL" id="WFLN01000004">
    <property type="protein sequence ID" value="KAB8033438.1"/>
    <property type="molecule type" value="Genomic_DNA"/>
</dbReference>
<reference evidence="1 2" key="1">
    <citation type="submission" date="2019-10" db="EMBL/GenBank/DDBJ databases">
        <title>New genus of Silvanigrellaceae.</title>
        <authorList>
            <person name="Pitt A."/>
            <person name="Hahn M.W."/>
        </authorList>
    </citation>
    <scope>NUCLEOTIDE SEQUENCE [LARGE SCALE GENOMIC DNA]</scope>
    <source>
        <strain evidence="1 2">33A1-SZDP</strain>
    </source>
</reference>
<gene>
    <name evidence="1" type="ORF">GCL57_01680</name>
</gene>
<comment type="caution">
    <text evidence="1">The sequence shown here is derived from an EMBL/GenBank/DDBJ whole genome shotgun (WGS) entry which is preliminary data.</text>
</comment>
<evidence type="ECO:0000313" key="2">
    <source>
        <dbReference type="Proteomes" id="UP000442694"/>
    </source>
</evidence>
<dbReference type="Proteomes" id="UP000442694">
    <property type="component" value="Unassembled WGS sequence"/>
</dbReference>
<accession>A0A833JFK3</accession>
<keyword evidence="2" id="KW-1185">Reference proteome</keyword>
<dbReference type="SUPFAM" id="SSF56935">
    <property type="entry name" value="Porins"/>
    <property type="match status" value="1"/>
</dbReference>
<dbReference type="Gene3D" id="2.40.160.60">
    <property type="entry name" value="Outer membrane protein transport protein (OMPP1/FadL/TodX)"/>
    <property type="match status" value="1"/>
</dbReference>
<name>A0A833JFK3_9BACT</name>